<evidence type="ECO:0000313" key="1">
    <source>
        <dbReference type="EMBL" id="KAF0496501.1"/>
    </source>
</evidence>
<reference evidence="1 2" key="1">
    <citation type="journal article" date="2019" name="Environ. Microbiol.">
        <title>At the nexus of three kingdoms: the genome of the mycorrhizal fungus Gigaspora margarita provides insights into plant, endobacterial and fungal interactions.</title>
        <authorList>
            <person name="Venice F."/>
            <person name="Ghignone S."/>
            <person name="Salvioli di Fossalunga A."/>
            <person name="Amselem J."/>
            <person name="Novero M."/>
            <person name="Xianan X."/>
            <person name="Sedzielewska Toro K."/>
            <person name="Morin E."/>
            <person name="Lipzen A."/>
            <person name="Grigoriev I.V."/>
            <person name="Henrissat B."/>
            <person name="Martin F.M."/>
            <person name="Bonfante P."/>
        </authorList>
    </citation>
    <scope>NUCLEOTIDE SEQUENCE [LARGE SCALE GENOMIC DNA]</scope>
    <source>
        <strain evidence="1 2">BEG34</strain>
    </source>
</reference>
<evidence type="ECO:0000313" key="2">
    <source>
        <dbReference type="Proteomes" id="UP000439903"/>
    </source>
</evidence>
<dbReference type="EMBL" id="WTPW01000598">
    <property type="protein sequence ID" value="KAF0496501.1"/>
    <property type="molecule type" value="Genomic_DNA"/>
</dbReference>
<proteinExistence type="predicted"/>
<organism evidence="1 2">
    <name type="scientific">Gigaspora margarita</name>
    <dbReference type="NCBI Taxonomy" id="4874"/>
    <lineage>
        <taxon>Eukaryota</taxon>
        <taxon>Fungi</taxon>
        <taxon>Fungi incertae sedis</taxon>
        <taxon>Mucoromycota</taxon>
        <taxon>Glomeromycotina</taxon>
        <taxon>Glomeromycetes</taxon>
        <taxon>Diversisporales</taxon>
        <taxon>Gigasporaceae</taxon>
        <taxon>Gigaspora</taxon>
    </lineage>
</organism>
<protein>
    <submittedName>
        <fullName evidence="1">Uncharacterized protein</fullName>
    </submittedName>
</protein>
<gene>
    <name evidence="1" type="ORF">F8M41_020944</name>
</gene>
<name>A0A8H4AHK7_GIGMA</name>
<dbReference type="AlphaFoldDB" id="A0A8H4AHK7"/>
<comment type="caution">
    <text evidence="1">The sequence shown here is derived from an EMBL/GenBank/DDBJ whole genome shotgun (WGS) entry which is preliminary data.</text>
</comment>
<sequence length="89" mass="10551">MHSIGQLKHSIYYYLRNIENWILQNIKNEIVFIEIFDFAYLNNDYKVVIRASSNYYGQGAFSDICVEMDKSEENDYLTDDGLCYAKQDE</sequence>
<accession>A0A8H4AHK7</accession>
<keyword evidence="2" id="KW-1185">Reference proteome</keyword>
<dbReference type="Proteomes" id="UP000439903">
    <property type="component" value="Unassembled WGS sequence"/>
</dbReference>
<dbReference type="OrthoDB" id="2433065at2759"/>